<gene>
    <name evidence="1" type="ORF">KIN34_06315</name>
</gene>
<name>A0ABS5TXL4_9CELL</name>
<evidence type="ECO:0000313" key="2">
    <source>
        <dbReference type="Proteomes" id="UP000722125"/>
    </source>
</evidence>
<protein>
    <submittedName>
        <fullName evidence="1">Uncharacterized protein</fullName>
    </submittedName>
</protein>
<dbReference type="Proteomes" id="UP000722125">
    <property type="component" value="Unassembled WGS sequence"/>
</dbReference>
<organism evidence="1 2">
    <name type="scientific">Cellulomonas fulva</name>
    <dbReference type="NCBI Taxonomy" id="2835530"/>
    <lineage>
        <taxon>Bacteria</taxon>
        <taxon>Bacillati</taxon>
        <taxon>Actinomycetota</taxon>
        <taxon>Actinomycetes</taxon>
        <taxon>Micrococcales</taxon>
        <taxon>Cellulomonadaceae</taxon>
        <taxon>Cellulomonas</taxon>
    </lineage>
</organism>
<proteinExistence type="predicted"/>
<accession>A0ABS5TXL4</accession>
<sequence>MTAPRTYAIGLPVFVTVHDDGTVTYDIDVADAADAPAAWEPEFMFMYDEHDQPIEVTDDLADADAERIRVSLERPGWVRTPDS</sequence>
<dbReference type="EMBL" id="JAHBOH010000001">
    <property type="protein sequence ID" value="MBT0993900.1"/>
    <property type="molecule type" value="Genomic_DNA"/>
</dbReference>
<comment type="caution">
    <text evidence="1">The sequence shown here is derived from an EMBL/GenBank/DDBJ whole genome shotgun (WGS) entry which is preliminary data.</text>
</comment>
<evidence type="ECO:0000313" key="1">
    <source>
        <dbReference type="EMBL" id="MBT0993900.1"/>
    </source>
</evidence>
<dbReference type="RefSeq" id="WP_214348222.1">
    <property type="nucleotide sequence ID" value="NZ_JAHBOH010000001.1"/>
</dbReference>
<reference evidence="1 2" key="1">
    <citation type="submission" date="2021-05" db="EMBL/GenBank/DDBJ databases">
        <title>Description of Cellulomonas sp. DKR-3 sp. nov.</title>
        <authorList>
            <person name="Dahal R.H."/>
            <person name="Chaudhary D.K."/>
        </authorList>
    </citation>
    <scope>NUCLEOTIDE SEQUENCE [LARGE SCALE GENOMIC DNA]</scope>
    <source>
        <strain evidence="1 2">DKR-3</strain>
    </source>
</reference>
<keyword evidence="2" id="KW-1185">Reference proteome</keyword>